<dbReference type="OrthoDB" id="284292at2759"/>
<dbReference type="InterPro" id="IPR036714">
    <property type="entry name" value="SDH_sf"/>
</dbReference>
<evidence type="ECO:0000256" key="2">
    <source>
        <dbReference type="ARBA" id="ARBA00023186"/>
    </source>
</evidence>
<sequence>SSQKFLYRLLYRSKQRGFLELDLVLGKWTQENIHQLDDKHLESLIQVLDLENPDLWKWLTGQAEVPESITANPVFACIQKQISGNLENHAAVETRAKPGQPWVRGWDDFKKTGPNNAFLGNQ</sequence>
<dbReference type="FunFam" id="1.10.150.250:FF:000004">
    <property type="entry name" value="Succinate dehydrogenase assembly factor 2, mitochondrial"/>
    <property type="match status" value="1"/>
</dbReference>
<dbReference type="KEGG" id="smo:SELMODRAFT_105340"/>
<dbReference type="PANTHER" id="PTHR12469:SF2">
    <property type="entry name" value="SUCCINATE DEHYDROGENASE ASSEMBLY FACTOR 2, MITOCHONDRIAL"/>
    <property type="match status" value="1"/>
</dbReference>
<dbReference type="FunCoup" id="D8RPS6">
    <property type="interactions" value="93"/>
</dbReference>
<keyword evidence="2" id="KW-0143">Chaperone</keyword>
<reference evidence="4 5" key="1">
    <citation type="journal article" date="2011" name="Science">
        <title>The Selaginella genome identifies genetic changes associated with the evolution of vascular plants.</title>
        <authorList>
            <person name="Banks J.A."/>
            <person name="Nishiyama T."/>
            <person name="Hasebe M."/>
            <person name="Bowman J.L."/>
            <person name="Gribskov M."/>
            <person name="dePamphilis C."/>
            <person name="Albert V.A."/>
            <person name="Aono N."/>
            <person name="Aoyama T."/>
            <person name="Ambrose B.A."/>
            <person name="Ashton N.W."/>
            <person name="Axtell M.J."/>
            <person name="Barker E."/>
            <person name="Barker M.S."/>
            <person name="Bennetzen J.L."/>
            <person name="Bonawitz N.D."/>
            <person name="Chapple C."/>
            <person name="Cheng C."/>
            <person name="Correa L.G."/>
            <person name="Dacre M."/>
            <person name="DeBarry J."/>
            <person name="Dreyer I."/>
            <person name="Elias M."/>
            <person name="Engstrom E.M."/>
            <person name="Estelle M."/>
            <person name="Feng L."/>
            <person name="Finet C."/>
            <person name="Floyd S.K."/>
            <person name="Frommer W.B."/>
            <person name="Fujita T."/>
            <person name="Gramzow L."/>
            <person name="Gutensohn M."/>
            <person name="Harholt J."/>
            <person name="Hattori M."/>
            <person name="Heyl A."/>
            <person name="Hirai T."/>
            <person name="Hiwatashi Y."/>
            <person name="Ishikawa M."/>
            <person name="Iwata M."/>
            <person name="Karol K.G."/>
            <person name="Koehler B."/>
            <person name="Kolukisaoglu U."/>
            <person name="Kubo M."/>
            <person name="Kurata T."/>
            <person name="Lalonde S."/>
            <person name="Li K."/>
            <person name="Li Y."/>
            <person name="Litt A."/>
            <person name="Lyons E."/>
            <person name="Manning G."/>
            <person name="Maruyama T."/>
            <person name="Michael T.P."/>
            <person name="Mikami K."/>
            <person name="Miyazaki S."/>
            <person name="Morinaga S."/>
            <person name="Murata T."/>
            <person name="Mueller-Roeber B."/>
            <person name="Nelson D.R."/>
            <person name="Obara M."/>
            <person name="Oguri Y."/>
            <person name="Olmstead R.G."/>
            <person name="Onodera N."/>
            <person name="Petersen B.L."/>
            <person name="Pils B."/>
            <person name="Prigge M."/>
            <person name="Rensing S.A."/>
            <person name="Riano-Pachon D.M."/>
            <person name="Roberts A.W."/>
            <person name="Sato Y."/>
            <person name="Scheller H.V."/>
            <person name="Schulz B."/>
            <person name="Schulz C."/>
            <person name="Shakirov E.V."/>
            <person name="Shibagaki N."/>
            <person name="Shinohara N."/>
            <person name="Shippen D.E."/>
            <person name="Soerensen I."/>
            <person name="Sotooka R."/>
            <person name="Sugimoto N."/>
            <person name="Sugita M."/>
            <person name="Sumikawa N."/>
            <person name="Tanurdzic M."/>
            <person name="Theissen G."/>
            <person name="Ulvskov P."/>
            <person name="Wakazuki S."/>
            <person name="Weng J.K."/>
            <person name="Willats W.W."/>
            <person name="Wipf D."/>
            <person name="Wolf P.G."/>
            <person name="Yang L."/>
            <person name="Zimmer A.D."/>
            <person name="Zhu Q."/>
            <person name="Mitros T."/>
            <person name="Hellsten U."/>
            <person name="Loque D."/>
            <person name="Otillar R."/>
            <person name="Salamov A."/>
            <person name="Schmutz J."/>
            <person name="Shapiro H."/>
            <person name="Lindquist E."/>
            <person name="Lucas S."/>
            <person name="Rokhsar D."/>
            <person name="Grigoriev I.V."/>
        </authorList>
    </citation>
    <scope>NUCLEOTIDE SEQUENCE [LARGE SCALE GENOMIC DNA]</scope>
</reference>
<dbReference type="PANTHER" id="PTHR12469">
    <property type="entry name" value="PROTEIN EMI5 HOMOLOG, MITOCHONDRIAL"/>
    <property type="match status" value="1"/>
</dbReference>
<keyword evidence="1" id="KW-0496">Mitochondrion</keyword>
<dbReference type="InParanoid" id="D8RPS6"/>
<dbReference type="SUPFAM" id="SSF109910">
    <property type="entry name" value="YgfY-like"/>
    <property type="match status" value="1"/>
</dbReference>
<dbReference type="InterPro" id="IPR005631">
    <property type="entry name" value="SDH"/>
</dbReference>
<evidence type="ECO:0000313" key="5">
    <source>
        <dbReference type="Proteomes" id="UP000001514"/>
    </source>
</evidence>
<dbReference type="Gramene" id="EFJ22213">
    <property type="protein sequence ID" value="EFJ22213"/>
    <property type="gene ID" value="SELMODRAFT_105340"/>
</dbReference>
<organism evidence="5">
    <name type="scientific">Selaginella moellendorffii</name>
    <name type="common">Spikemoss</name>
    <dbReference type="NCBI Taxonomy" id="88036"/>
    <lineage>
        <taxon>Eukaryota</taxon>
        <taxon>Viridiplantae</taxon>
        <taxon>Streptophyta</taxon>
        <taxon>Embryophyta</taxon>
        <taxon>Tracheophyta</taxon>
        <taxon>Lycopodiopsida</taxon>
        <taxon>Selaginellales</taxon>
        <taxon>Selaginellaceae</taxon>
        <taxon>Selaginella</taxon>
    </lineage>
</organism>
<evidence type="ECO:0000256" key="1">
    <source>
        <dbReference type="ARBA" id="ARBA00023128"/>
    </source>
</evidence>
<protein>
    <recommendedName>
        <fullName evidence="6">Succinate dehydrogenase assembly factor 2, mitochondrial</fullName>
    </recommendedName>
</protein>
<dbReference type="Pfam" id="PF03937">
    <property type="entry name" value="Sdh5"/>
    <property type="match status" value="1"/>
</dbReference>
<dbReference type="HOGENOM" id="CLU_2138140_0_0_1"/>
<name>D8RPS6_SELML</name>
<evidence type="ECO:0008006" key="6">
    <source>
        <dbReference type="Google" id="ProtNLM"/>
    </source>
</evidence>
<dbReference type="OMA" id="WTQENIH"/>
<dbReference type="EMBL" id="GL377596">
    <property type="protein sequence ID" value="EFJ22213.1"/>
    <property type="molecule type" value="Genomic_DNA"/>
</dbReference>
<dbReference type="eggNOG" id="KOG3326">
    <property type="taxonomic scope" value="Eukaryota"/>
</dbReference>
<dbReference type="STRING" id="88036.D8RPS6"/>
<accession>D8RPS6</accession>
<gene>
    <name evidence="3" type="ORF">SELMODRAFT_105340</name>
    <name evidence="4" type="ORF">SELMODRAFT_98920</name>
</gene>
<dbReference type="EMBL" id="GL377586">
    <property type="protein sequence ID" value="EFJ25730.1"/>
    <property type="molecule type" value="Genomic_DNA"/>
</dbReference>
<dbReference type="Proteomes" id="UP000001514">
    <property type="component" value="Unassembled WGS sequence"/>
</dbReference>
<proteinExistence type="predicted"/>
<dbReference type="AlphaFoldDB" id="D8RPS6"/>
<dbReference type="Gramene" id="EFJ25730">
    <property type="protein sequence ID" value="EFJ25730"/>
    <property type="gene ID" value="SELMODRAFT_98920"/>
</dbReference>
<evidence type="ECO:0000313" key="4">
    <source>
        <dbReference type="EMBL" id="EFJ25730.1"/>
    </source>
</evidence>
<dbReference type="Gene3D" id="1.10.150.250">
    <property type="entry name" value="Flavinator of succinate dehydrogenase"/>
    <property type="match status" value="1"/>
</dbReference>
<keyword evidence="5" id="KW-1185">Reference proteome</keyword>
<evidence type="ECO:0000313" key="3">
    <source>
        <dbReference type="EMBL" id="EFJ22213.1"/>
    </source>
</evidence>
<feature type="non-terminal residue" evidence="4">
    <location>
        <position position="1"/>
    </location>
</feature>
<dbReference type="KEGG" id="smo:SELMODRAFT_98920"/>